<reference evidence="2 3" key="1">
    <citation type="submission" date="2023-07" db="EMBL/GenBank/DDBJ databases">
        <title>Closed genome sequence of Methanosarcinaceae archaeon Am2.</title>
        <authorList>
            <person name="Poehlein A."/>
            <person name="Protasov E."/>
            <person name="Platt K."/>
            <person name="Reeh H."/>
            <person name="Daniel R."/>
            <person name="Brune A."/>
        </authorList>
    </citation>
    <scope>NUCLEOTIDE SEQUENCE [LARGE SCALE GENOMIC DNA]</scope>
    <source>
        <strain evidence="2 3">Am2</strain>
    </source>
</reference>
<name>A0AA96V7R2_9EURY</name>
<keyword evidence="2" id="KW-0436">Ligase</keyword>
<dbReference type="InterPro" id="IPR000120">
    <property type="entry name" value="Amidase"/>
</dbReference>
<feature type="domain" description="Amidase" evidence="1">
    <location>
        <begin position="22"/>
        <end position="455"/>
    </location>
</feature>
<dbReference type="PANTHER" id="PTHR11895">
    <property type="entry name" value="TRANSAMIDASE"/>
    <property type="match status" value="1"/>
</dbReference>
<dbReference type="InterPro" id="IPR036928">
    <property type="entry name" value="AS_sf"/>
</dbReference>
<dbReference type="RefSeq" id="WP_338097676.1">
    <property type="nucleotide sequence ID" value="NZ_CP131061.1"/>
</dbReference>
<proteinExistence type="predicted"/>
<dbReference type="InterPro" id="IPR023631">
    <property type="entry name" value="Amidase_dom"/>
</dbReference>
<dbReference type="Gene3D" id="3.90.1300.10">
    <property type="entry name" value="Amidase signature (AS) domain"/>
    <property type="match status" value="1"/>
</dbReference>
<evidence type="ECO:0000313" key="2">
    <source>
        <dbReference type="EMBL" id="WNY27718.1"/>
    </source>
</evidence>
<dbReference type="SUPFAM" id="SSF75304">
    <property type="entry name" value="Amidase signature (AS) enzymes"/>
    <property type="match status" value="1"/>
</dbReference>
<sequence length="474" mass="50595">MAKDIAEFRKSASKSVEKTIAKSMDKIKTDDLNTVIAFSDAAVSLAEKEEGCQLLGDPDRALFGVPYLVSDNISTKGITTTCASKIMEGYIPPYDGFVIERLNEVGAVLLGKANMMEFGILGAHGKDGLAKNPWDKNKKSGPSGGCAAAVSAGEVPFALSSDAGGILRVSASYCGVFGFRPSYGAVSRFGLIYCTGSMDQIGVVASTVSDIVTVMEIISGNDKRDTTSLPEKIEFRDETTKKSDKPLLGIRIGVPSEYFKGIEPAVEKAFYEALSAFEKAGATVSKCSLPNTKYSMAVHDIIFSGECSAMLAKYDGTRFGPRETADNWHEMVAKTRALFGPVVQRKIMLGVHLLSVGQYNDYYVKALKTRTLIAAELEEAFSSFDILVSPTTPITSPPLDGTCCYGCSHEMSAFSPAIAGVDLAGLPAISIPCVLCDMPSGIQLIGGYKKDAVILKAAEVFEKQTNCVKTPDVI</sequence>
<gene>
    <name evidence="2" type="primary">gatA</name>
    <name evidence="2" type="ORF">MsAm2_15240</name>
</gene>
<dbReference type="PANTHER" id="PTHR11895:SF7">
    <property type="entry name" value="GLUTAMYL-TRNA(GLN) AMIDOTRANSFERASE SUBUNIT A, MITOCHONDRIAL"/>
    <property type="match status" value="1"/>
</dbReference>
<evidence type="ECO:0000259" key="1">
    <source>
        <dbReference type="Pfam" id="PF01425"/>
    </source>
</evidence>
<dbReference type="Pfam" id="PF01425">
    <property type="entry name" value="Amidase"/>
    <property type="match status" value="1"/>
</dbReference>
<dbReference type="EC" id="6.3.5.7" evidence="2"/>
<dbReference type="Proteomes" id="UP001304970">
    <property type="component" value="Chromosome"/>
</dbReference>
<dbReference type="GeneID" id="89228946"/>
<organism evidence="2 3">
    <name type="scientific">Methanolapillus ohkumae</name>
    <dbReference type="NCBI Taxonomy" id="3028298"/>
    <lineage>
        <taxon>Archaea</taxon>
        <taxon>Methanobacteriati</taxon>
        <taxon>Methanobacteriota</taxon>
        <taxon>Stenosarchaea group</taxon>
        <taxon>Methanomicrobia</taxon>
        <taxon>Methanosarcinales</taxon>
        <taxon>Methanosarcinaceae</taxon>
        <taxon>Methanolapillus</taxon>
    </lineage>
</organism>
<keyword evidence="3" id="KW-1185">Reference proteome</keyword>
<dbReference type="AlphaFoldDB" id="A0AA96V7R2"/>
<dbReference type="EMBL" id="CP131061">
    <property type="protein sequence ID" value="WNY27718.1"/>
    <property type="molecule type" value="Genomic_DNA"/>
</dbReference>
<accession>A0AA96V7R2</accession>
<dbReference type="GO" id="GO:0050567">
    <property type="term" value="F:glutaminyl-tRNA synthase (glutamine-hydrolyzing) activity"/>
    <property type="evidence" value="ECO:0007669"/>
    <property type="project" value="UniProtKB-EC"/>
</dbReference>
<evidence type="ECO:0000313" key="3">
    <source>
        <dbReference type="Proteomes" id="UP001304970"/>
    </source>
</evidence>
<protein>
    <submittedName>
        <fullName evidence="2">Glutamyl-tRNA(Gln) amidotransferase subunit A</fullName>
        <ecNumber evidence="2">6.3.5.7</ecNumber>
    </submittedName>
</protein>